<dbReference type="EC" id="2.7.13.3" evidence="2"/>
<dbReference type="PRINTS" id="PR00344">
    <property type="entry name" value="BCTRLSENSOR"/>
</dbReference>
<dbReference type="InterPro" id="IPR036097">
    <property type="entry name" value="HisK_dim/P_sf"/>
</dbReference>
<dbReference type="Pfam" id="PF00512">
    <property type="entry name" value="HisKA"/>
    <property type="match status" value="1"/>
</dbReference>
<dbReference type="Gene3D" id="3.30.450.20">
    <property type="entry name" value="PAS domain"/>
    <property type="match status" value="1"/>
</dbReference>
<dbReference type="InterPro" id="IPR036890">
    <property type="entry name" value="HATPase_C_sf"/>
</dbReference>
<keyword evidence="8" id="KW-0808">Transferase</keyword>
<keyword evidence="3 4" id="KW-0597">Phosphoprotein</keyword>
<dbReference type="InterPro" id="IPR011006">
    <property type="entry name" value="CheY-like_superfamily"/>
</dbReference>
<dbReference type="PROSITE" id="PS50109">
    <property type="entry name" value="HIS_KIN"/>
    <property type="match status" value="1"/>
</dbReference>
<dbReference type="CDD" id="cd17534">
    <property type="entry name" value="REC_DC-like"/>
    <property type="match status" value="1"/>
</dbReference>
<evidence type="ECO:0000256" key="1">
    <source>
        <dbReference type="ARBA" id="ARBA00000085"/>
    </source>
</evidence>
<protein>
    <recommendedName>
        <fullName evidence="2">histidine kinase</fullName>
        <ecNumber evidence="2">2.7.13.3</ecNumber>
    </recommendedName>
</protein>
<feature type="domain" description="PAS" evidence="7">
    <location>
        <begin position="133"/>
        <end position="169"/>
    </location>
</feature>
<keyword evidence="8" id="KW-0238">DNA-binding</keyword>
<dbReference type="PROSITE" id="PS50110">
    <property type="entry name" value="RESPONSE_REGULATORY"/>
    <property type="match status" value="2"/>
</dbReference>
<keyword evidence="8" id="KW-0418">Kinase</keyword>
<dbReference type="SUPFAM" id="SSF52172">
    <property type="entry name" value="CheY-like"/>
    <property type="match status" value="2"/>
</dbReference>
<dbReference type="SUPFAM" id="SSF55785">
    <property type="entry name" value="PYP-like sensor domain (PAS domain)"/>
    <property type="match status" value="1"/>
</dbReference>
<dbReference type="InterPro" id="IPR001789">
    <property type="entry name" value="Sig_transdc_resp-reg_receiver"/>
</dbReference>
<evidence type="ECO:0000259" key="5">
    <source>
        <dbReference type="PROSITE" id="PS50109"/>
    </source>
</evidence>
<gene>
    <name evidence="8" type="ORF">HNR50_000641</name>
</gene>
<proteinExistence type="predicted"/>
<dbReference type="Pfam" id="PF13188">
    <property type="entry name" value="PAS_8"/>
    <property type="match status" value="1"/>
</dbReference>
<dbReference type="InterPro" id="IPR003661">
    <property type="entry name" value="HisK_dim/P_dom"/>
</dbReference>
<dbReference type="PANTHER" id="PTHR43065">
    <property type="entry name" value="SENSOR HISTIDINE KINASE"/>
    <property type="match status" value="1"/>
</dbReference>
<dbReference type="PANTHER" id="PTHR43065:SF42">
    <property type="entry name" value="TWO-COMPONENT SENSOR PPRA"/>
    <property type="match status" value="1"/>
</dbReference>
<name>A0A841R8E8_9SPIO</name>
<dbReference type="Gene3D" id="1.10.287.130">
    <property type="match status" value="1"/>
</dbReference>
<dbReference type="AlphaFoldDB" id="A0A841R8E8"/>
<dbReference type="RefSeq" id="WP_184743658.1">
    <property type="nucleotide sequence ID" value="NZ_JACHGJ010000001.1"/>
</dbReference>
<dbReference type="SMART" id="SM00448">
    <property type="entry name" value="REC"/>
    <property type="match status" value="2"/>
</dbReference>
<dbReference type="CDD" id="cd00082">
    <property type="entry name" value="HisKA"/>
    <property type="match status" value="1"/>
</dbReference>
<dbReference type="Pfam" id="PF00072">
    <property type="entry name" value="Response_reg"/>
    <property type="match status" value="2"/>
</dbReference>
<dbReference type="GO" id="GO:0000155">
    <property type="term" value="F:phosphorelay sensor kinase activity"/>
    <property type="evidence" value="ECO:0007669"/>
    <property type="project" value="InterPro"/>
</dbReference>
<dbReference type="InterPro" id="IPR004358">
    <property type="entry name" value="Sig_transdc_His_kin-like_C"/>
</dbReference>
<dbReference type="Proteomes" id="UP000587760">
    <property type="component" value="Unassembled WGS sequence"/>
</dbReference>
<accession>A0A841R8E8</accession>
<dbReference type="SMART" id="SM00091">
    <property type="entry name" value="PAS"/>
    <property type="match status" value="1"/>
</dbReference>
<dbReference type="InterPro" id="IPR000014">
    <property type="entry name" value="PAS"/>
</dbReference>
<evidence type="ECO:0000256" key="4">
    <source>
        <dbReference type="PROSITE-ProRule" id="PRU00169"/>
    </source>
</evidence>
<dbReference type="CDD" id="cd00130">
    <property type="entry name" value="PAS"/>
    <property type="match status" value="1"/>
</dbReference>
<feature type="domain" description="Histidine kinase" evidence="5">
    <location>
        <begin position="254"/>
        <end position="479"/>
    </location>
</feature>
<dbReference type="SUPFAM" id="SSF47384">
    <property type="entry name" value="Homodimeric domain of signal transducing histidine kinase"/>
    <property type="match status" value="1"/>
</dbReference>
<evidence type="ECO:0000259" key="7">
    <source>
        <dbReference type="PROSITE" id="PS50112"/>
    </source>
</evidence>
<dbReference type="GO" id="GO:0003677">
    <property type="term" value="F:DNA binding"/>
    <property type="evidence" value="ECO:0007669"/>
    <property type="project" value="UniProtKB-KW"/>
</dbReference>
<feature type="domain" description="Response regulatory" evidence="6">
    <location>
        <begin position="5"/>
        <end position="121"/>
    </location>
</feature>
<dbReference type="Pfam" id="PF02518">
    <property type="entry name" value="HATPase_c"/>
    <property type="match status" value="1"/>
</dbReference>
<keyword evidence="9" id="KW-1185">Reference proteome</keyword>
<comment type="catalytic activity">
    <reaction evidence="1">
        <text>ATP + protein L-histidine = ADP + protein N-phospho-L-histidine.</text>
        <dbReference type="EC" id="2.7.13.3"/>
    </reaction>
</comment>
<feature type="domain" description="Response regulatory" evidence="6">
    <location>
        <begin position="500"/>
        <end position="609"/>
    </location>
</feature>
<dbReference type="SMART" id="SM00387">
    <property type="entry name" value="HATPase_c"/>
    <property type="match status" value="1"/>
</dbReference>
<dbReference type="InterPro" id="IPR005467">
    <property type="entry name" value="His_kinase_dom"/>
</dbReference>
<dbReference type="PROSITE" id="PS50112">
    <property type="entry name" value="PAS"/>
    <property type="match status" value="1"/>
</dbReference>
<evidence type="ECO:0000256" key="3">
    <source>
        <dbReference type="ARBA" id="ARBA00022553"/>
    </source>
</evidence>
<evidence type="ECO:0000313" key="8">
    <source>
        <dbReference type="EMBL" id="MBB6479008.1"/>
    </source>
</evidence>
<reference evidence="8 9" key="1">
    <citation type="submission" date="2020-08" db="EMBL/GenBank/DDBJ databases">
        <title>Genomic Encyclopedia of Type Strains, Phase IV (KMG-IV): sequencing the most valuable type-strain genomes for metagenomic binning, comparative biology and taxonomic classification.</title>
        <authorList>
            <person name="Goeker M."/>
        </authorList>
    </citation>
    <scope>NUCLEOTIDE SEQUENCE [LARGE SCALE GENOMIC DNA]</scope>
    <source>
        <strain evidence="8 9">DSM 2461</strain>
    </source>
</reference>
<evidence type="ECO:0000256" key="2">
    <source>
        <dbReference type="ARBA" id="ARBA00012438"/>
    </source>
</evidence>
<evidence type="ECO:0000313" key="9">
    <source>
        <dbReference type="Proteomes" id="UP000587760"/>
    </source>
</evidence>
<feature type="modified residue" description="4-aspartylphosphate" evidence="4">
    <location>
        <position position="551"/>
    </location>
</feature>
<sequence>MNKKSILIVEDEAIVSLDLSMLLEKAGYDINRICSSSDDLFNDFEKYPRPDLILMDINIKGLLDGLDSSLKIKELYDIPVIFLTAYADKSTLEKAKNSYPYGYIIKPYDKRRLLVIIEMALNMIHLEEKLKEREALFVSTFDSIDDSVIICDKENIIKYINPAAVKLVGPGELTGRLFDDVFKINYSLNGKRGEFTDTEGNLRTLEINQTYLQGNIGNKGTSVRILTDITLQLYLEAQLRESHKMEAVGRLAGGVAHDFNNLLTVIMGYCSLILDNENLMQCEPTLENDIKGIQTTSKKAVKLTKQLLTFSENQVHNPRNIDLNSIIIDLERILERMVPESVSLDISLTPSEAIISIDPVQMEQILINLVVNSRDAIQEKGKIKVSTEIVKNAREIYLRSGKLPPGEYVKISVEDSGTGIPAEIQSMIFEPFFSTKGGKGSGLGLSTVYGIIQNSGGFIDLKSSAGQGTLFELYFKRLESVVTGNKPSMKSSIDDLGNESILVVEEDEFVRSIMVRILRNKKYNVTDTGYAGEAILIAEKRNPPFDLLITDLYMPNISGEELSRRITAFSPSMKTMFTSTAHKSNSQLSYFIQKPFDPDDFSGLIRNCLDSN</sequence>
<evidence type="ECO:0000259" key="6">
    <source>
        <dbReference type="PROSITE" id="PS50110"/>
    </source>
</evidence>
<organism evidence="8 9">
    <name type="scientific">Spirochaeta isovalerica</name>
    <dbReference type="NCBI Taxonomy" id="150"/>
    <lineage>
        <taxon>Bacteria</taxon>
        <taxon>Pseudomonadati</taxon>
        <taxon>Spirochaetota</taxon>
        <taxon>Spirochaetia</taxon>
        <taxon>Spirochaetales</taxon>
        <taxon>Spirochaetaceae</taxon>
        <taxon>Spirochaeta</taxon>
    </lineage>
</organism>
<dbReference type="SUPFAM" id="SSF55874">
    <property type="entry name" value="ATPase domain of HSP90 chaperone/DNA topoisomerase II/histidine kinase"/>
    <property type="match status" value="1"/>
</dbReference>
<dbReference type="Gene3D" id="3.40.50.2300">
    <property type="match status" value="2"/>
</dbReference>
<dbReference type="InterPro" id="IPR035965">
    <property type="entry name" value="PAS-like_dom_sf"/>
</dbReference>
<dbReference type="SMART" id="SM00388">
    <property type="entry name" value="HisKA"/>
    <property type="match status" value="1"/>
</dbReference>
<dbReference type="CDD" id="cd00156">
    <property type="entry name" value="REC"/>
    <property type="match status" value="1"/>
</dbReference>
<dbReference type="InterPro" id="IPR003594">
    <property type="entry name" value="HATPase_dom"/>
</dbReference>
<dbReference type="EMBL" id="JACHGJ010000001">
    <property type="protein sequence ID" value="MBB6479008.1"/>
    <property type="molecule type" value="Genomic_DNA"/>
</dbReference>
<comment type="caution">
    <text evidence="8">The sequence shown here is derived from an EMBL/GenBank/DDBJ whole genome shotgun (WGS) entry which is preliminary data.</text>
</comment>
<feature type="modified residue" description="4-aspartylphosphate" evidence="4">
    <location>
        <position position="56"/>
    </location>
</feature>
<dbReference type="Gene3D" id="3.30.565.10">
    <property type="entry name" value="Histidine kinase-like ATPase, C-terminal domain"/>
    <property type="match status" value="1"/>
</dbReference>